<dbReference type="RefSeq" id="WP_057329198.1">
    <property type="nucleotide sequence ID" value="NZ_CZBM01000016.1"/>
</dbReference>
<dbReference type="PROSITE" id="PS51257">
    <property type="entry name" value="PROKAR_LIPOPROTEIN"/>
    <property type="match status" value="1"/>
</dbReference>
<dbReference type="EMBL" id="WKMX01000014">
    <property type="protein sequence ID" value="MRZ07536.1"/>
    <property type="molecule type" value="Genomic_DNA"/>
</dbReference>
<dbReference type="Proteomes" id="UP000095332">
    <property type="component" value="Unassembled WGS sequence"/>
</dbReference>
<evidence type="ECO:0000313" key="3">
    <source>
        <dbReference type="EMBL" id="MRZ07536.1"/>
    </source>
</evidence>
<protein>
    <submittedName>
        <fullName evidence="1">Uncharacterized protein</fullName>
    </submittedName>
</protein>
<evidence type="ECO:0000313" key="1">
    <source>
        <dbReference type="EMBL" id="CUQ49482.1"/>
    </source>
</evidence>
<dbReference type="EMBL" id="WKMW01000013">
    <property type="protein sequence ID" value="MRY85313.1"/>
    <property type="molecule type" value="Genomic_DNA"/>
</dbReference>
<accession>A0A174WQT4</accession>
<evidence type="ECO:0000313" key="2">
    <source>
        <dbReference type="EMBL" id="MRY85313.1"/>
    </source>
</evidence>
<organism evidence="1 4">
    <name type="scientific">Parabacteroides distasonis</name>
    <dbReference type="NCBI Taxonomy" id="823"/>
    <lineage>
        <taxon>Bacteria</taxon>
        <taxon>Pseudomonadati</taxon>
        <taxon>Bacteroidota</taxon>
        <taxon>Bacteroidia</taxon>
        <taxon>Bacteroidales</taxon>
        <taxon>Tannerellaceae</taxon>
        <taxon>Parabacteroides</taxon>
    </lineage>
</organism>
<evidence type="ECO:0000313" key="4">
    <source>
        <dbReference type="Proteomes" id="UP000095332"/>
    </source>
</evidence>
<evidence type="ECO:0000313" key="5">
    <source>
        <dbReference type="Proteomes" id="UP000450599"/>
    </source>
</evidence>
<dbReference type="AlphaFoldDB" id="A0A174WQT4"/>
<dbReference type="Proteomes" id="UP000450599">
    <property type="component" value="Unassembled WGS sequence"/>
</dbReference>
<gene>
    <name evidence="1" type="ORF">ERS852560_03423</name>
    <name evidence="3" type="ORF">GKD54_15240</name>
    <name evidence="2" type="ORF">GKD58_13790</name>
</gene>
<evidence type="ECO:0000313" key="6">
    <source>
        <dbReference type="Proteomes" id="UP000471216"/>
    </source>
</evidence>
<dbReference type="EMBL" id="CZBM01000016">
    <property type="protein sequence ID" value="CUQ49482.1"/>
    <property type="molecule type" value="Genomic_DNA"/>
</dbReference>
<proteinExistence type="predicted"/>
<sequence length="144" mass="16499">MRTSLFIFFMVIFIGCSENDIIDEGEKPEDPQAEIEVYYDQESTSSRKPDAGAKVYLYYNINITTAFGGLASYEGNGILKYKRYNTVIKPDSVLYTDYLGKTVFDLKPMDEMSIVAESSYFLNMITYTVCFHPDESLKITFIFS</sequence>
<dbReference type="Proteomes" id="UP000471216">
    <property type="component" value="Unassembled WGS sequence"/>
</dbReference>
<reference evidence="1 4" key="1">
    <citation type="submission" date="2015-09" db="EMBL/GenBank/DDBJ databases">
        <authorList>
            <consortium name="Pathogen Informatics"/>
        </authorList>
    </citation>
    <scope>NUCLEOTIDE SEQUENCE [LARGE SCALE GENOMIC DNA]</scope>
    <source>
        <strain evidence="1 4">2789STDY5834948</strain>
    </source>
</reference>
<name>A0A174WQT4_PARDI</name>
<reference evidence="5 6" key="2">
    <citation type="journal article" date="2019" name="Nat. Med.">
        <title>A library of human gut bacterial isolates paired with longitudinal multiomics data enables mechanistic microbiome research.</title>
        <authorList>
            <person name="Poyet M."/>
            <person name="Groussin M."/>
            <person name="Gibbons S.M."/>
            <person name="Avila-Pacheco J."/>
            <person name="Jiang X."/>
            <person name="Kearney S.M."/>
            <person name="Perrotta A.R."/>
            <person name="Berdy B."/>
            <person name="Zhao S."/>
            <person name="Lieberman T.D."/>
            <person name="Swanson P.K."/>
            <person name="Smith M."/>
            <person name="Roesemann S."/>
            <person name="Alexander J.E."/>
            <person name="Rich S.A."/>
            <person name="Livny J."/>
            <person name="Vlamakis H."/>
            <person name="Clish C."/>
            <person name="Bullock K."/>
            <person name="Deik A."/>
            <person name="Scott J."/>
            <person name="Pierce K.A."/>
            <person name="Xavier R.J."/>
            <person name="Alm E.J."/>
        </authorList>
    </citation>
    <scope>NUCLEOTIDE SEQUENCE [LARGE SCALE GENOMIC DNA]</scope>
    <source>
        <strain evidence="3 6">BIOML-A10</strain>
        <strain evidence="2 5">BIOML-A11</strain>
    </source>
</reference>